<dbReference type="Pfam" id="PF13448">
    <property type="entry name" value="DUF4114"/>
    <property type="match status" value="1"/>
</dbReference>
<dbReference type="PROSITE" id="PS51257">
    <property type="entry name" value="PROKAR_LIPOPROTEIN"/>
    <property type="match status" value="1"/>
</dbReference>
<dbReference type="NCBIfam" id="TIGR04456">
    <property type="entry name" value="LruC_dom"/>
    <property type="match status" value="1"/>
</dbReference>
<reference evidence="3 4" key="1">
    <citation type="submission" date="2020-04" db="EMBL/GenBank/DDBJ databases">
        <title>Flammeovirga sp. SR4, a novel species isolated from seawater.</title>
        <authorList>
            <person name="Wang X."/>
        </authorList>
    </citation>
    <scope>NUCLEOTIDE SEQUENCE [LARGE SCALE GENOMIC DNA]</scope>
    <source>
        <strain evidence="3 4">SR4</strain>
    </source>
</reference>
<keyword evidence="4" id="KW-1185">Reference proteome</keyword>
<dbReference type="Proteomes" id="UP000585050">
    <property type="component" value="Unassembled WGS sequence"/>
</dbReference>
<feature type="domain" description="DUF4114" evidence="1">
    <location>
        <begin position="279"/>
        <end position="362"/>
    </location>
</feature>
<evidence type="ECO:0000313" key="4">
    <source>
        <dbReference type="Proteomes" id="UP000585050"/>
    </source>
</evidence>
<dbReference type="RefSeq" id="WP_168881347.1">
    <property type="nucleotide sequence ID" value="NZ_JABAIL010000002.1"/>
</dbReference>
<evidence type="ECO:0000259" key="1">
    <source>
        <dbReference type="Pfam" id="PF13448"/>
    </source>
</evidence>
<protein>
    <submittedName>
        <fullName evidence="3">LruC domain-containing protein</fullName>
    </submittedName>
</protein>
<dbReference type="AlphaFoldDB" id="A0A7X8SI96"/>
<comment type="caution">
    <text evidence="3">The sequence shown here is derived from an EMBL/GenBank/DDBJ whole genome shotgun (WGS) entry which is preliminary data.</text>
</comment>
<organism evidence="3 4">
    <name type="scientific">Flammeovirga agarivorans</name>
    <dbReference type="NCBI Taxonomy" id="2726742"/>
    <lineage>
        <taxon>Bacteria</taxon>
        <taxon>Pseudomonadati</taxon>
        <taxon>Bacteroidota</taxon>
        <taxon>Cytophagia</taxon>
        <taxon>Cytophagales</taxon>
        <taxon>Flammeovirgaceae</taxon>
        <taxon>Flammeovirga</taxon>
    </lineage>
</organism>
<sequence length="667" mass="75663">MKNYFLAFFLLTTIVFSCKKETEDNPTTSSGFEELTVDNSFNFSTTENYDLNIMQEYISTNLPVELYSSSTFNDDSFLGRVVLKGSDAFLSSYNLERGTNKLYIKTLKAGVPQFFEYPITTGMNYLSLSDSYIYDNVEEVENTSSSRVSYSGTLHNYYGGWDSDGLPDYLTTPDTVSQDLLDDIDASLPERRPVPTYNPDYLQDINYDTRILQEADVWITFVHEGAGYRNTLGYYTYTTGNPPQTTNDIDSIKIIFPNVSYKYSGGQLQTGYKVHLGRFDANTSLGWVLIPNGWNPSIDNPQYRNSVKYSNYLLNNDSPEGFKQHVVALNDDSRDLVVLGFEDISRPGGDNDFNDCMFYLTASPFTIDTGDFNDISDAVDTDGDGLFDHEEDYPEDAERAFDIYINNKSNYSTYGFEDLWPAKGDYDFNDLVIGVKYKKVVDANYFVRDIIMDSKLYAIGGYYRNGFGIEFPFNASLVNSVSGQTLDQGVVSNASNGTENGNTKASVIFFENAYSLMSSDEILVNVKPSSPYVTPHEFTVTINFDANKLANSAFTNYPNPFIFVNQERGREVHLPNHAPTELAEDDYFKTNDDNTDSGTNTYYKTTLNHPWAINVVANEFKYPYENVEITTAYNHFRTWAEASGESYSDWYKSKSGYKNDDKIYERP</sequence>
<dbReference type="InterPro" id="IPR031025">
    <property type="entry name" value="LruC_dom"/>
</dbReference>
<dbReference type="InterPro" id="IPR025193">
    <property type="entry name" value="DUF4114"/>
</dbReference>
<feature type="domain" description="DUF4842" evidence="2">
    <location>
        <begin position="447"/>
        <end position="651"/>
    </location>
</feature>
<proteinExistence type="predicted"/>
<accession>A0A7X8SI96</accession>
<evidence type="ECO:0000259" key="2">
    <source>
        <dbReference type="Pfam" id="PF16130"/>
    </source>
</evidence>
<dbReference type="Pfam" id="PF16130">
    <property type="entry name" value="DUF4842"/>
    <property type="match status" value="1"/>
</dbReference>
<evidence type="ECO:0000313" key="3">
    <source>
        <dbReference type="EMBL" id="NLR90622.1"/>
    </source>
</evidence>
<dbReference type="EMBL" id="JABAIL010000002">
    <property type="protein sequence ID" value="NLR90622.1"/>
    <property type="molecule type" value="Genomic_DNA"/>
</dbReference>
<dbReference type="InterPro" id="IPR032295">
    <property type="entry name" value="DUF4842"/>
</dbReference>
<gene>
    <name evidence="3" type="ORF">HGP29_05360</name>
</gene>
<name>A0A7X8SI96_9BACT</name>